<comment type="caution">
    <text evidence="7">The sequence shown here is derived from an EMBL/GenBank/DDBJ whole genome shotgun (WGS) entry which is preliminary data.</text>
</comment>
<dbReference type="CDD" id="cd01314">
    <property type="entry name" value="D-HYD"/>
    <property type="match status" value="1"/>
</dbReference>
<dbReference type="InterPro" id="IPR006680">
    <property type="entry name" value="Amidohydro-rel"/>
</dbReference>
<dbReference type="Proteomes" id="UP000316598">
    <property type="component" value="Unassembled WGS sequence"/>
</dbReference>
<dbReference type="NCBIfam" id="TIGR02033">
    <property type="entry name" value="D-hydantoinase"/>
    <property type="match status" value="1"/>
</dbReference>
<proteinExistence type="inferred from homology"/>
<name>A0A5C5WRV8_9BACT</name>
<feature type="modified residue" description="N6-carboxylysine" evidence="5">
    <location>
        <position position="149"/>
    </location>
</feature>
<protein>
    <submittedName>
        <fullName evidence="7">D-hydantoinase</fullName>
        <ecNumber evidence="7">3.5.2.-</ecNumber>
    </submittedName>
</protein>
<gene>
    <name evidence="7" type="ORF">Pla22_05190</name>
</gene>
<evidence type="ECO:0000259" key="6">
    <source>
        <dbReference type="Pfam" id="PF01979"/>
    </source>
</evidence>
<dbReference type="EC" id="3.5.2.-" evidence="7"/>
<evidence type="ECO:0000256" key="5">
    <source>
        <dbReference type="PIRSR" id="PIRSR611778-50"/>
    </source>
</evidence>
<comment type="similarity">
    <text evidence="2">Belongs to the metallo-dependent hydrolases superfamily. Hydantoinase/dihydropyrimidinase family.</text>
</comment>
<evidence type="ECO:0000313" key="7">
    <source>
        <dbReference type="EMBL" id="TWT52891.1"/>
    </source>
</evidence>
<dbReference type="Gene3D" id="3.20.20.140">
    <property type="entry name" value="Metal-dependent hydrolases"/>
    <property type="match status" value="1"/>
</dbReference>
<dbReference type="GO" id="GO:0005829">
    <property type="term" value="C:cytosol"/>
    <property type="evidence" value="ECO:0007669"/>
    <property type="project" value="TreeGrafter"/>
</dbReference>
<comment type="cofactor">
    <cofactor evidence="1">
        <name>Zn(2+)</name>
        <dbReference type="ChEBI" id="CHEBI:29105"/>
    </cofactor>
</comment>
<evidence type="ECO:0000256" key="2">
    <source>
        <dbReference type="ARBA" id="ARBA00008829"/>
    </source>
</evidence>
<dbReference type="EMBL" id="SJPI01000001">
    <property type="protein sequence ID" value="TWT52891.1"/>
    <property type="molecule type" value="Genomic_DNA"/>
</dbReference>
<dbReference type="GO" id="GO:0016812">
    <property type="term" value="F:hydrolase activity, acting on carbon-nitrogen (but not peptide) bonds, in cyclic amides"/>
    <property type="evidence" value="ECO:0007669"/>
    <property type="project" value="TreeGrafter"/>
</dbReference>
<dbReference type="PANTHER" id="PTHR11647:SF1">
    <property type="entry name" value="COLLAPSIN RESPONSE MEDIATOR PROTEIN"/>
    <property type="match status" value="1"/>
</dbReference>
<organism evidence="7 8">
    <name type="scientific">Rubripirellula amarantea</name>
    <dbReference type="NCBI Taxonomy" id="2527999"/>
    <lineage>
        <taxon>Bacteria</taxon>
        <taxon>Pseudomonadati</taxon>
        <taxon>Planctomycetota</taxon>
        <taxon>Planctomycetia</taxon>
        <taxon>Pirellulales</taxon>
        <taxon>Pirellulaceae</taxon>
        <taxon>Rubripirellula</taxon>
    </lineage>
</organism>
<dbReference type="Pfam" id="PF01979">
    <property type="entry name" value="Amidohydro_1"/>
    <property type="match status" value="1"/>
</dbReference>
<keyword evidence="3" id="KW-0479">Metal-binding</keyword>
<accession>A0A5C5WRV8</accession>
<dbReference type="SUPFAM" id="SSF51338">
    <property type="entry name" value="Composite domain of metallo-dependent hydrolases"/>
    <property type="match status" value="1"/>
</dbReference>
<comment type="PTM">
    <text evidence="5">Carbamylation allows a single lysine to coordinate two divalent metal cations.</text>
</comment>
<dbReference type="PANTHER" id="PTHR11647">
    <property type="entry name" value="HYDRANTOINASE/DIHYDROPYRIMIDINASE FAMILY MEMBER"/>
    <property type="match status" value="1"/>
</dbReference>
<dbReference type="InterPro" id="IPR011778">
    <property type="entry name" value="Hydantoinase/dihydroPyrase"/>
</dbReference>
<sequence length="462" mass="50492">MKLLIKNGRIITADQDYVADILVENEIVSQIATSIDTDADETIDASGKYVFPGFIDPHVHIYLPFMGTYAKDTYDSGSRAALVGGTTTLIEMCCPARNEDPIEAYELWKSKAEGLSACDFSFHMGVTIFDETTPDKLKQIVDDGITSFKVFLAYKGAFGVTDEELFHTCKLASELGVVVTAHCENADLVSQRQAELIAEGKLGPEYHEPSRPVTVEASGVHHFCTFLEMTGASGYIVHTSCRDAVEAAMPFRDRGVDVTLETVIPYLVLDNTYAELPNFEGAKYVMSPPIRDKTHQAFLWNAIASGTISTVATDHAPFDFAGQKEMGRPPESNFTKIPNGIPSVEHRATLLYTAGVSTGRLSLRRFVELVSTNAAKQFGMFPQKGTIQLGAHADLVIWDPSYRGTISASSHVMDTDYDGFEGFEITGRPEVVTCRGQVSVRDGKFVGSLGHGKLVQRSTKAE</sequence>
<evidence type="ECO:0000256" key="3">
    <source>
        <dbReference type="ARBA" id="ARBA00022723"/>
    </source>
</evidence>
<dbReference type="RefSeq" id="WP_146513193.1">
    <property type="nucleotide sequence ID" value="NZ_SJPI01000001.1"/>
</dbReference>
<evidence type="ECO:0000256" key="4">
    <source>
        <dbReference type="ARBA" id="ARBA00022801"/>
    </source>
</evidence>
<dbReference type="InterPro" id="IPR050378">
    <property type="entry name" value="Metallo-dep_Hydrolases_sf"/>
</dbReference>
<dbReference type="InterPro" id="IPR011059">
    <property type="entry name" value="Metal-dep_hydrolase_composite"/>
</dbReference>
<evidence type="ECO:0000256" key="1">
    <source>
        <dbReference type="ARBA" id="ARBA00001947"/>
    </source>
</evidence>
<dbReference type="GO" id="GO:0046872">
    <property type="term" value="F:metal ion binding"/>
    <property type="evidence" value="ECO:0007669"/>
    <property type="project" value="UniProtKB-KW"/>
</dbReference>
<dbReference type="Gene3D" id="2.30.40.10">
    <property type="entry name" value="Urease, subunit C, domain 1"/>
    <property type="match status" value="1"/>
</dbReference>
<dbReference type="SUPFAM" id="SSF51556">
    <property type="entry name" value="Metallo-dependent hydrolases"/>
    <property type="match status" value="1"/>
</dbReference>
<evidence type="ECO:0000313" key="8">
    <source>
        <dbReference type="Proteomes" id="UP000316598"/>
    </source>
</evidence>
<dbReference type="OrthoDB" id="9765462at2"/>
<keyword evidence="8" id="KW-1185">Reference proteome</keyword>
<dbReference type="FunFam" id="3.20.20.140:FF:000076">
    <property type="entry name" value="Dihydropyrimidinase like 2"/>
    <property type="match status" value="1"/>
</dbReference>
<feature type="domain" description="Amidohydrolase-related" evidence="6">
    <location>
        <begin position="49"/>
        <end position="419"/>
    </location>
</feature>
<dbReference type="AlphaFoldDB" id="A0A5C5WRV8"/>
<dbReference type="InterPro" id="IPR032466">
    <property type="entry name" value="Metal_Hydrolase"/>
</dbReference>
<keyword evidence="4 7" id="KW-0378">Hydrolase</keyword>
<reference evidence="7 8" key="1">
    <citation type="submission" date="2019-02" db="EMBL/GenBank/DDBJ databases">
        <title>Deep-cultivation of Planctomycetes and their phenomic and genomic characterization uncovers novel biology.</title>
        <authorList>
            <person name="Wiegand S."/>
            <person name="Jogler M."/>
            <person name="Boedeker C."/>
            <person name="Pinto D."/>
            <person name="Vollmers J."/>
            <person name="Rivas-Marin E."/>
            <person name="Kohn T."/>
            <person name="Peeters S.H."/>
            <person name="Heuer A."/>
            <person name="Rast P."/>
            <person name="Oberbeckmann S."/>
            <person name="Bunk B."/>
            <person name="Jeske O."/>
            <person name="Meyerdierks A."/>
            <person name="Storesund J.E."/>
            <person name="Kallscheuer N."/>
            <person name="Luecker S."/>
            <person name="Lage O.M."/>
            <person name="Pohl T."/>
            <person name="Merkel B.J."/>
            <person name="Hornburger P."/>
            <person name="Mueller R.-W."/>
            <person name="Bruemmer F."/>
            <person name="Labrenz M."/>
            <person name="Spormann A.M."/>
            <person name="Op Den Camp H."/>
            <person name="Overmann J."/>
            <person name="Amann R."/>
            <person name="Jetten M.S.M."/>
            <person name="Mascher T."/>
            <person name="Medema M.H."/>
            <person name="Devos D.P."/>
            <person name="Kaster A.-K."/>
            <person name="Ovreas L."/>
            <person name="Rohde M."/>
            <person name="Galperin M.Y."/>
            <person name="Jogler C."/>
        </authorList>
    </citation>
    <scope>NUCLEOTIDE SEQUENCE [LARGE SCALE GENOMIC DNA]</scope>
    <source>
        <strain evidence="7 8">Pla22</strain>
    </source>
</reference>